<gene>
    <name evidence="1" type="ORF">BBB56_20480</name>
</gene>
<protein>
    <submittedName>
        <fullName evidence="1">Uncharacterized protein</fullName>
    </submittedName>
</protein>
<evidence type="ECO:0000313" key="2">
    <source>
        <dbReference type="Proteomes" id="UP000281332"/>
    </source>
</evidence>
<keyword evidence="2" id="KW-1185">Reference proteome</keyword>
<evidence type="ECO:0000313" key="1">
    <source>
        <dbReference type="EMBL" id="RPD94683.1"/>
    </source>
</evidence>
<sequence length="88" mass="9532">MDISGSSLLYGEQDITDIIASDNADPGCVLKLLSDSRGRNGMGQTFCPPGFRVIRTQVVCSGRHNRDDEQLSNPLPLPCQTVKPPLAF</sequence>
<comment type="caution">
    <text evidence="1">The sequence shown here is derived from an EMBL/GenBank/DDBJ whole genome shotgun (WGS) entry which is preliminary data.</text>
</comment>
<dbReference type="Proteomes" id="UP000281332">
    <property type="component" value="Unassembled WGS sequence"/>
</dbReference>
<dbReference type="EMBL" id="RMVG01000021">
    <property type="protein sequence ID" value="RPD94683.1"/>
    <property type="molecule type" value="Genomic_DNA"/>
</dbReference>
<accession>A0A3N4P5H3</accession>
<organism evidence="1 2">
    <name type="scientific">Candidatus Pantoea deserta</name>
    <dbReference type="NCBI Taxonomy" id="1869313"/>
    <lineage>
        <taxon>Bacteria</taxon>
        <taxon>Pseudomonadati</taxon>
        <taxon>Pseudomonadota</taxon>
        <taxon>Gammaproteobacteria</taxon>
        <taxon>Enterobacterales</taxon>
        <taxon>Erwiniaceae</taxon>
        <taxon>Pantoea</taxon>
    </lineage>
</organism>
<proteinExistence type="predicted"/>
<name>A0A3N4P5H3_9GAMM</name>
<dbReference type="AlphaFoldDB" id="A0A3N4P5H3"/>
<reference evidence="1 2" key="1">
    <citation type="submission" date="2018-11" db="EMBL/GenBank/DDBJ databases">
        <title>Whole genome sequencing of Pantoea sp. RIT388.</title>
        <authorList>
            <person name="Gan H.M."/>
            <person name="Hudson A.O."/>
        </authorList>
    </citation>
    <scope>NUCLEOTIDE SEQUENCE [LARGE SCALE GENOMIC DNA]</scope>
    <source>
        <strain evidence="1 2">RIT388</strain>
    </source>
</reference>